<evidence type="ECO:0000259" key="1">
    <source>
        <dbReference type="Pfam" id="PF10099"/>
    </source>
</evidence>
<dbReference type="OrthoDB" id="153510at2"/>
<sequence>MSLTPREQAEVEAALGLAVPPVAPSPELKASIMAKIAVTPQLPVLDESETVPARTGPAATRAQSRWFSRPINIFVAAAAAVILFAGGTLLGVGLTGNRTVDVQAQSLAALTSASDLQRASATVAGGGEATLIWSLDQRKSAILVADLPALSAGKTYQLWYIGGNGPVSAGTFESSTSATTWRVLDGSMSAGDTVGVTIEPSGGSTKPTTDPIVAIASS</sequence>
<dbReference type="GO" id="GO:0006417">
    <property type="term" value="P:regulation of translation"/>
    <property type="evidence" value="ECO:0007669"/>
    <property type="project" value="TreeGrafter"/>
</dbReference>
<evidence type="ECO:0000313" key="3">
    <source>
        <dbReference type="Proteomes" id="UP000298488"/>
    </source>
</evidence>
<name>A0A4V3I9I5_9MICO</name>
<protein>
    <submittedName>
        <fullName evidence="2">Anti-sigma factor</fullName>
    </submittedName>
</protein>
<gene>
    <name evidence="2" type="ORF">E3N84_05725</name>
</gene>
<keyword evidence="3" id="KW-1185">Reference proteome</keyword>
<dbReference type="AlphaFoldDB" id="A0A4V3I9I5"/>
<dbReference type="EMBL" id="SOFI01000003">
    <property type="protein sequence ID" value="TFB79588.1"/>
    <property type="molecule type" value="Genomic_DNA"/>
</dbReference>
<dbReference type="Proteomes" id="UP000298488">
    <property type="component" value="Unassembled WGS sequence"/>
</dbReference>
<feature type="domain" description="Anti-sigma K factor RskA C-terminal" evidence="1">
    <location>
        <begin position="75"/>
        <end position="212"/>
    </location>
</feature>
<dbReference type="GO" id="GO:0016989">
    <property type="term" value="F:sigma factor antagonist activity"/>
    <property type="evidence" value="ECO:0007669"/>
    <property type="project" value="TreeGrafter"/>
</dbReference>
<dbReference type="PANTHER" id="PTHR37461">
    <property type="entry name" value="ANTI-SIGMA-K FACTOR RSKA"/>
    <property type="match status" value="1"/>
</dbReference>
<comment type="caution">
    <text evidence="2">The sequence shown here is derived from an EMBL/GenBank/DDBJ whole genome shotgun (WGS) entry which is preliminary data.</text>
</comment>
<reference evidence="2 3" key="1">
    <citation type="submission" date="2019-03" db="EMBL/GenBank/DDBJ databases">
        <title>Genomics of glacier-inhabiting Cryobacterium strains.</title>
        <authorList>
            <person name="Liu Q."/>
            <person name="Xin Y.-H."/>
        </authorList>
    </citation>
    <scope>NUCLEOTIDE SEQUENCE [LARGE SCALE GENOMIC DNA]</scope>
    <source>
        <strain evidence="2 3">CGMCC 1.10440</strain>
    </source>
</reference>
<organism evidence="2 3">
    <name type="scientific">Terrimesophilobacter mesophilus</name>
    <dbReference type="NCBI Taxonomy" id="433647"/>
    <lineage>
        <taxon>Bacteria</taxon>
        <taxon>Bacillati</taxon>
        <taxon>Actinomycetota</taxon>
        <taxon>Actinomycetes</taxon>
        <taxon>Micrococcales</taxon>
        <taxon>Microbacteriaceae</taxon>
        <taxon>Terrimesophilobacter</taxon>
    </lineage>
</organism>
<dbReference type="RefSeq" id="WP_104095460.1">
    <property type="nucleotide sequence ID" value="NZ_JACHBP010000001.1"/>
</dbReference>
<proteinExistence type="predicted"/>
<dbReference type="Pfam" id="PF10099">
    <property type="entry name" value="RskA_C"/>
    <property type="match status" value="1"/>
</dbReference>
<accession>A0A4V3I9I5</accession>
<evidence type="ECO:0000313" key="2">
    <source>
        <dbReference type="EMBL" id="TFB79588.1"/>
    </source>
</evidence>
<dbReference type="InterPro" id="IPR018764">
    <property type="entry name" value="RskA_C"/>
</dbReference>
<dbReference type="GO" id="GO:0005886">
    <property type="term" value="C:plasma membrane"/>
    <property type="evidence" value="ECO:0007669"/>
    <property type="project" value="InterPro"/>
</dbReference>
<dbReference type="PANTHER" id="PTHR37461:SF1">
    <property type="entry name" value="ANTI-SIGMA-K FACTOR RSKA"/>
    <property type="match status" value="1"/>
</dbReference>
<dbReference type="InterPro" id="IPR051474">
    <property type="entry name" value="Anti-sigma-K/W_factor"/>
</dbReference>